<dbReference type="EMBL" id="JANBVB010000105">
    <property type="protein sequence ID" value="KAJ2897615.1"/>
    <property type="molecule type" value="Genomic_DNA"/>
</dbReference>
<accession>A0ACC1M7L4</accession>
<proteinExistence type="predicted"/>
<comment type="caution">
    <text evidence="1">The sequence shown here is derived from an EMBL/GenBank/DDBJ whole genome shotgun (WGS) entry which is preliminary data.</text>
</comment>
<gene>
    <name evidence="1" type="ORF">IWW38_001653</name>
</gene>
<protein>
    <submittedName>
        <fullName evidence="1">Uncharacterized protein</fullName>
    </submittedName>
</protein>
<keyword evidence="2" id="KW-1185">Reference proteome</keyword>
<evidence type="ECO:0000313" key="1">
    <source>
        <dbReference type="EMBL" id="KAJ2897615.1"/>
    </source>
</evidence>
<sequence length="217" mass="23667">MTYCLTKSPYCGQGSEIPVPTYKCEGDEWVNLPINLSNKDQTYVFTRCAVDKAVATCPCAQCKASEEAKKQAQLCPCATCKKAAEEAEKKAKECSCPTCHAAREKARTECPCKVCVDEKAKNAECQCKTCKDEKAKKAECPCKTCTDAKANAACPCKTCVDAKAKAECPCKTCADAKAKKEGVFWSVSPFASSWSPFNNYHRVGHCYQGGFFTNFSN</sequence>
<organism evidence="1 2">
    <name type="scientific">Coemansia aciculifera</name>
    <dbReference type="NCBI Taxonomy" id="417176"/>
    <lineage>
        <taxon>Eukaryota</taxon>
        <taxon>Fungi</taxon>
        <taxon>Fungi incertae sedis</taxon>
        <taxon>Zoopagomycota</taxon>
        <taxon>Kickxellomycotina</taxon>
        <taxon>Kickxellomycetes</taxon>
        <taxon>Kickxellales</taxon>
        <taxon>Kickxellaceae</taxon>
        <taxon>Coemansia</taxon>
    </lineage>
</organism>
<name>A0ACC1M7L4_9FUNG</name>
<evidence type="ECO:0000313" key="2">
    <source>
        <dbReference type="Proteomes" id="UP001139981"/>
    </source>
</evidence>
<reference evidence="1" key="1">
    <citation type="submission" date="2022-07" db="EMBL/GenBank/DDBJ databases">
        <title>Phylogenomic reconstructions and comparative analyses of Kickxellomycotina fungi.</title>
        <authorList>
            <person name="Reynolds N.K."/>
            <person name="Stajich J.E."/>
            <person name="Barry K."/>
            <person name="Grigoriev I.V."/>
            <person name="Crous P."/>
            <person name="Smith M.E."/>
        </authorList>
    </citation>
    <scope>NUCLEOTIDE SEQUENCE</scope>
    <source>
        <strain evidence="1">CBS 190363</strain>
    </source>
</reference>
<dbReference type="Proteomes" id="UP001139981">
    <property type="component" value="Unassembled WGS sequence"/>
</dbReference>